<sequence length="68" mass="7390">MDPVVGNAQDAPKAVHLGASSPTPKARSLRPPHPLGQQPYLSPLPQHYPVQGSVQARPKIHVRTRARK</sequence>
<dbReference type="KEGG" id="pno:SNOG_02632"/>
<organism evidence="2 3">
    <name type="scientific">Phaeosphaeria nodorum (strain SN15 / ATCC MYA-4574 / FGSC 10173)</name>
    <name type="common">Glume blotch fungus</name>
    <name type="synonym">Parastagonospora nodorum</name>
    <dbReference type="NCBI Taxonomy" id="321614"/>
    <lineage>
        <taxon>Eukaryota</taxon>
        <taxon>Fungi</taxon>
        <taxon>Dikarya</taxon>
        <taxon>Ascomycota</taxon>
        <taxon>Pezizomycotina</taxon>
        <taxon>Dothideomycetes</taxon>
        <taxon>Pleosporomycetidae</taxon>
        <taxon>Pleosporales</taxon>
        <taxon>Pleosporineae</taxon>
        <taxon>Phaeosphaeriaceae</taxon>
        <taxon>Parastagonospora</taxon>
    </lineage>
</organism>
<dbReference type="EMBL" id="CH445328">
    <property type="protein sequence ID" value="EAT89363.1"/>
    <property type="molecule type" value="Genomic_DNA"/>
</dbReference>
<evidence type="ECO:0000313" key="2">
    <source>
        <dbReference type="EMBL" id="EAT89363.1"/>
    </source>
</evidence>
<proteinExistence type="predicted"/>
<dbReference type="Proteomes" id="UP000001055">
    <property type="component" value="Unassembled WGS sequence"/>
</dbReference>
<dbReference type="AlphaFoldDB" id="Q0V032"/>
<gene>
    <name evidence="2" type="ORF">SNOG_02632</name>
</gene>
<reference evidence="3" key="1">
    <citation type="journal article" date="2007" name="Plant Cell">
        <title>Dothideomycete-plant interactions illuminated by genome sequencing and EST analysis of the wheat pathogen Stagonospora nodorum.</title>
        <authorList>
            <person name="Hane J.K."/>
            <person name="Lowe R.G."/>
            <person name="Solomon P.S."/>
            <person name="Tan K.C."/>
            <person name="Schoch C.L."/>
            <person name="Spatafora J.W."/>
            <person name="Crous P.W."/>
            <person name="Kodira C."/>
            <person name="Birren B.W."/>
            <person name="Galagan J.E."/>
            <person name="Torriani S.F."/>
            <person name="McDonald B.A."/>
            <person name="Oliver R.P."/>
        </authorList>
    </citation>
    <scope>NUCLEOTIDE SEQUENCE [LARGE SCALE GENOMIC DNA]</scope>
    <source>
        <strain evidence="3">SN15 / ATCC MYA-4574 / FGSC 10173</strain>
    </source>
</reference>
<dbReference type="InParanoid" id="Q0V032"/>
<name>Q0V032_PHANO</name>
<feature type="region of interest" description="Disordered" evidence="1">
    <location>
        <begin position="1"/>
        <end position="68"/>
    </location>
</feature>
<feature type="compositionally biased region" description="Basic residues" evidence="1">
    <location>
        <begin position="58"/>
        <end position="68"/>
    </location>
</feature>
<evidence type="ECO:0000313" key="3">
    <source>
        <dbReference type="Proteomes" id="UP000001055"/>
    </source>
</evidence>
<accession>Q0V032</accession>
<protein>
    <submittedName>
        <fullName evidence="2">Uncharacterized protein</fullName>
    </submittedName>
</protein>
<dbReference type="RefSeq" id="XP_001793231.1">
    <property type="nucleotide sequence ID" value="XM_001793179.1"/>
</dbReference>
<dbReference type="GeneID" id="5970088"/>
<evidence type="ECO:0000256" key="1">
    <source>
        <dbReference type="SAM" id="MobiDB-lite"/>
    </source>
</evidence>